<evidence type="ECO:0000313" key="4">
    <source>
        <dbReference type="Proteomes" id="UP001430356"/>
    </source>
</evidence>
<keyword evidence="2" id="KW-0812">Transmembrane</keyword>
<dbReference type="AlphaFoldDB" id="A0AAW0EXK5"/>
<feature type="compositionally biased region" description="Polar residues" evidence="1">
    <location>
        <begin position="233"/>
        <end position="243"/>
    </location>
</feature>
<reference evidence="3 4" key="1">
    <citation type="journal article" date="2021" name="MBio">
        <title>A New Model Trypanosomatid, Novymonas esmeraldas: Genomic Perception of Its 'Candidatus Pandoraea novymonadis' Endosymbiont.</title>
        <authorList>
            <person name="Zakharova A."/>
            <person name="Saura A."/>
            <person name="Butenko A."/>
            <person name="Podesvova L."/>
            <person name="Warmusova S."/>
            <person name="Kostygov A.Y."/>
            <person name="Nenarokova A."/>
            <person name="Lukes J."/>
            <person name="Opperdoes F.R."/>
            <person name="Yurchenko V."/>
        </authorList>
    </citation>
    <scope>NUCLEOTIDE SEQUENCE [LARGE SCALE GENOMIC DNA]</scope>
    <source>
        <strain evidence="3 4">E262AT.01</strain>
    </source>
</reference>
<feature type="compositionally biased region" description="Basic residues" evidence="1">
    <location>
        <begin position="209"/>
        <end position="220"/>
    </location>
</feature>
<keyword evidence="2" id="KW-1133">Transmembrane helix</keyword>
<keyword evidence="2" id="KW-0472">Membrane</keyword>
<feature type="transmembrane region" description="Helical" evidence="2">
    <location>
        <begin position="47"/>
        <end position="72"/>
    </location>
</feature>
<dbReference type="EMBL" id="JAECZO010000211">
    <property type="protein sequence ID" value="KAK7199090.1"/>
    <property type="molecule type" value="Genomic_DNA"/>
</dbReference>
<protein>
    <submittedName>
        <fullName evidence="3">Uncharacterized protein</fullName>
    </submittedName>
</protein>
<dbReference type="Proteomes" id="UP001430356">
    <property type="component" value="Unassembled WGS sequence"/>
</dbReference>
<feature type="region of interest" description="Disordered" evidence="1">
    <location>
        <begin position="197"/>
        <end position="243"/>
    </location>
</feature>
<sequence length="243" mass="26312">MNALPSSTYPMFISLEMMATGRYSYNTDGTACKMRQRNNSKCGRTCAIVLGCVLGACALVAIVVVVWCCLAARRRRDKQSRFEASTAMTAVEEVEYASAHFEVGKEVVLGTCEDERVKKLNAEDLSVPRPVAATAPSNSYAATDDAAPHCHSTVSHSRNPLDSVCMKQEDSTEHCYSPRAPIAEDVVSVMTSQCTGSSVAPSTTVKRMQSSRHSRVRSRNRLMASQVAACPSDSVSSIEDNVE</sequence>
<evidence type="ECO:0000313" key="3">
    <source>
        <dbReference type="EMBL" id="KAK7199090.1"/>
    </source>
</evidence>
<feature type="compositionally biased region" description="Polar residues" evidence="1">
    <location>
        <begin position="197"/>
        <end position="206"/>
    </location>
</feature>
<keyword evidence="4" id="KW-1185">Reference proteome</keyword>
<evidence type="ECO:0000256" key="1">
    <source>
        <dbReference type="SAM" id="MobiDB-lite"/>
    </source>
</evidence>
<name>A0AAW0EXK5_9TRYP</name>
<gene>
    <name evidence="3" type="ORF">NESM_000878000</name>
</gene>
<comment type="caution">
    <text evidence="3">The sequence shown here is derived from an EMBL/GenBank/DDBJ whole genome shotgun (WGS) entry which is preliminary data.</text>
</comment>
<evidence type="ECO:0000256" key="2">
    <source>
        <dbReference type="SAM" id="Phobius"/>
    </source>
</evidence>
<accession>A0AAW0EXK5</accession>
<organism evidence="3 4">
    <name type="scientific">Novymonas esmeraldas</name>
    <dbReference type="NCBI Taxonomy" id="1808958"/>
    <lineage>
        <taxon>Eukaryota</taxon>
        <taxon>Discoba</taxon>
        <taxon>Euglenozoa</taxon>
        <taxon>Kinetoplastea</taxon>
        <taxon>Metakinetoplastina</taxon>
        <taxon>Trypanosomatida</taxon>
        <taxon>Trypanosomatidae</taxon>
        <taxon>Novymonas</taxon>
    </lineage>
</organism>
<proteinExistence type="predicted"/>